<name>A0ABY4K5G7_9FLAO</name>
<sequence length="231" mass="27275">MEKRLQEILKYKKEQCTKDSLIAVRDAKTVNKYFINNIAPNGSEFPAHKELEASLKKLGIFWGGTWMGNCMGTYSANSCYYHYMNEFTEEKFGKEIIQNIIRKSLLDYVEKNPSIIFEINDHLDWLYENNGMLADQLINQLFYKKYKYPKGYRKPPNIKNSFTTVYLFYDNTSHSLKLDHFRHQISDAHNQKFIPSFERMIIGFINSPIFVLSENAGRYNGLKTSFIIYYK</sequence>
<gene>
    <name evidence="1" type="ORF">M0D58_13420</name>
</gene>
<evidence type="ECO:0000313" key="1">
    <source>
        <dbReference type="EMBL" id="UPQ75043.1"/>
    </source>
</evidence>
<accession>A0ABY4K5G7</accession>
<evidence type="ECO:0000313" key="2">
    <source>
        <dbReference type="Proteomes" id="UP000830552"/>
    </source>
</evidence>
<dbReference type="RefSeq" id="WP_248390262.1">
    <property type="nucleotide sequence ID" value="NZ_CP096203.1"/>
</dbReference>
<keyword evidence="2" id="KW-1185">Reference proteome</keyword>
<protein>
    <submittedName>
        <fullName evidence="1">Uncharacterized protein</fullName>
    </submittedName>
</protein>
<organism evidence="1 2">
    <name type="scientific">Chryseobacterium nepalense</name>
    <dbReference type="NCBI Taxonomy" id="1854498"/>
    <lineage>
        <taxon>Bacteria</taxon>
        <taxon>Pseudomonadati</taxon>
        <taxon>Bacteroidota</taxon>
        <taxon>Flavobacteriia</taxon>
        <taxon>Flavobacteriales</taxon>
        <taxon>Weeksellaceae</taxon>
        <taxon>Chryseobacterium group</taxon>
        <taxon>Chryseobacterium</taxon>
    </lineage>
</organism>
<dbReference type="EMBL" id="CP096203">
    <property type="protein sequence ID" value="UPQ75043.1"/>
    <property type="molecule type" value="Genomic_DNA"/>
</dbReference>
<proteinExistence type="predicted"/>
<reference evidence="1" key="1">
    <citation type="submission" date="2022-04" db="EMBL/GenBank/DDBJ databases">
        <title>Evolutionary, genomic, and biogeographic characterization of Chryseobacterium nepalense represented by a plastic-degrading bacterium AC3.</title>
        <authorList>
            <person name="Yin Z."/>
            <person name="Liu X."/>
            <person name="Wang D."/>
            <person name="Xie Z."/>
        </authorList>
    </citation>
    <scope>NUCLEOTIDE SEQUENCE</scope>
    <source>
        <strain evidence="1">AC3</strain>
    </source>
</reference>
<dbReference type="Proteomes" id="UP000830552">
    <property type="component" value="Chromosome"/>
</dbReference>